<reference evidence="2" key="1">
    <citation type="journal article" date="2023" name="Science">
        <title>Genome structures resolve the early diversification of teleost fishes.</title>
        <authorList>
            <person name="Parey E."/>
            <person name="Louis A."/>
            <person name="Montfort J."/>
            <person name="Bouchez O."/>
            <person name="Roques C."/>
            <person name="Iampietro C."/>
            <person name="Lluch J."/>
            <person name="Castinel A."/>
            <person name="Donnadieu C."/>
            <person name="Desvignes T."/>
            <person name="Floi Bucao C."/>
            <person name="Jouanno E."/>
            <person name="Wen M."/>
            <person name="Mejri S."/>
            <person name="Dirks R."/>
            <person name="Jansen H."/>
            <person name="Henkel C."/>
            <person name="Chen W.J."/>
            <person name="Zahm M."/>
            <person name="Cabau C."/>
            <person name="Klopp C."/>
            <person name="Thompson A.W."/>
            <person name="Robinson-Rechavi M."/>
            <person name="Braasch I."/>
            <person name="Lecointre G."/>
            <person name="Bobe J."/>
            <person name="Postlethwait J.H."/>
            <person name="Berthelot C."/>
            <person name="Roest Crollius H."/>
            <person name="Guiguen Y."/>
        </authorList>
    </citation>
    <scope>NUCLEOTIDE SEQUENCE</scope>
    <source>
        <strain evidence="2">WJC10195</strain>
    </source>
</reference>
<proteinExistence type="predicted"/>
<dbReference type="EMBL" id="JAINUF010000003">
    <property type="protein sequence ID" value="KAJ8368927.1"/>
    <property type="molecule type" value="Genomic_DNA"/>
</dbReference>
<dbReference type="AlphaFoldDB" id="A0A9Q1J598"/>
<comment type="caution">
    <text evidence="2">The sequence shown here is derived from an EMBL/GenBank/DDBJ whole genome shotgun (WGS) entry which is preliminary data.</text>
</comment>
<accession>A0A9Q1J598</accession>
<feature type="region of interest" description="Disordered" evidence="1">
    <location>
        <begin position="61"/>
        <end position="83"/>
    </location>
</feature>
<evidence type="ECO:0000313" key="3">
    <source>
        <dbReference type="Proteomes" id="UP001152622"/>
    </source>
</evidence>
<evidence type="ECO:0000256" key="1">
    <source>
        <dbReference type="SAM" id="MobiDB-lite"/>
    </source>
</evidence>
<name>A0A9Q1J598_SYNKA</name>
<protein>
    <submittedName>
        <fullName evidence="2">Uncharacterized protein</fullName>
    </submittedName>
</protein>
<keyword evidence="3" id="KW-1185">Reference proteome</keyword>
<dbReference type="Proteomes" id="UP001152622">
    <property type="component" value="Chromosome 3"/>
</dbReference>
<gene>
    <name evidence="2" type="ORF">SKAU_G00089550</name>
</gene>
<evidence type="ECO:0000313" key="2">
    <source>
        <dbReference type="EMBL" id="KAJ8368927.1"/>
    </source>
</evidence>
<sequence length="144" mass="15983">MTTEPQQHSSTIIPLPEHSIVTAILHFSTLHITLDESICRVTLFRVFFHLPRTRHRVPTRSRGTAAWKSASSQQRDADGGGDRDALCRYTMVFSDKRRRQREPPCSQAGGQLTVASFRLAVAVTNAHPPPVPRHYGALTVSSAV</sequence>
<organism evidence="2 3">
    <name type="scientific">Synaphobranchus kaupii</name>
    <name type="common">Kaup's arrowtooth eel</name>
    <dbReference type="NCBI Taxonomy" id="118154"/>
    <lineage>
        <taxon>Eukaryota</taxon>
        <taxon>Metazoa</taxon>
        <taxon>Chordata</taxon>
        <taxon>Craniata</taxon>
        <taxon>Vertebrata</taxon>
        <taxon>Euteleostomi</taxon>
        <taxon>Actinopterygii</taxon>
        <taxon>Neopterygii</taxon>
        <taxon>Teleostei</taxon>
        <taxon>Anguilliformes</taxon>
        <taxon>Synaphobranchidae</taxon>
        <taxon>Synaphobranchus</taxon>
    </lineage>
</organism>